<dbReference type="EMBL" id="DF973833">
    <property type="protein sequence ID" value="GAU40914.1"/>
    <property type="molecule type" value="Genomic_DNA"/>
</dbReference>
<dbReference type="Pfam" id="PF13966">
    <property type="entry name" value="zf-RVT"/>
    <property type="match status" value="1"/>
</dbReference>
<dbReference type="PANTHER" id="PTHR36617:SF5">
    <property type="entry name" value="OS05G0421675 PROTEIN"/>
    <property type="match status" value="1"/>
</dbReference>
<keyword evidence="1" id="KW-0812">Transmembrane</keyword>
<accession>A0A2Z6N829</accession>
<evidence type="ECO:0000313" key="4">
    <source>
        <dbReference type="Proteomes" id="UP000242715"/>
    </source>
</evidence>
<protein>
    <recommendedName>
        <fullName evidence="2">Reverse transcriptase zinc-binding domain-containing protein</fullName>
    </recommendedName>
</protein>
<keyword evidence="1" id="KW-0472">Membrane</keyword>
<keyword evidence="4" id="KW-1185">Reference proteome</keyword>
<evidence type="ECO:0000259" key="2">
    <source>
        <dbReference type="Pfam" id="PF13966"/>
    </source>
</evidence>
<evidence type="ECO:0000313" key="3">
    <source>
        <dbReference type="EMBL" id="GAU40914.1"/>
    </source>
</evidence>
<dbReference type="InterPro" id="IPR026960">
    <property type="entry name" value="RVT-Znf"/>
</dbReference>
<dbReference type="AlphaFoldDB" id="A0A2Z6N829"/>
<feature type="transmembrane region" description="Helical" evidence="1">
    <location>
        <begin position="106"/>
        <end position="124"/>
    </location>
</feature>
<reference evidence="4" key="1">
    <citation type="journal article" date="2017" name="Front. Plant Sci.">
        <title>Climate Clever Clovers: New Paradigm to Reduce the Environmental Footprint of Ruminants by Breeding Low Methanogenic Forages Utilizing Haplotype Variation.</title>
        <authorList>
            <person name="Kaur P."/>
            <person name="Appels R."/>
            <person name="Bayer P.E."/>
            <person name="Keeble-Gagnere G."/>
            <person name="Wang J."/>
            <person name="Hirakawa H."/>
            <person name="Shirasawa K."/>
            <person name="Vercoe P."/>
            <person name="Stefanova K."/>
            <person name="Durmic Z."/>
            <person name="Nichols P."/>
            <person name="Revell C."/>
            <person name="Isobe S.N."/>
            <person name="Edwards D."/>
            <person name="Erskine W."/>
        </authorList>
    </citation>
    <scope>NUCLEOTIDE SEQUENCE [LARGE SCALE GENOMIC DNA]</scope>
    <source>
        <strain evidence="4">cv. Daliak</strain>
    </source>
</reference>
<name>A0A2Z6N829_TRISU</name>
<organism evidence="3 4">
    <name type="scientific">Trifolium subterraneum</name>
    <name type="common">Subterranean clover</name>
    <dbReference type="NCBI Taxonomy" id="3900"/>
    <lineage>
        <taxon>Eukaryota</taxon>
        <taxon>Viridiplantae</taxon>
        <taxon>Streptophyta</taxon>
        <taxon>Embryophyta</taxon>
        <taxon>Tracheophyta</taxon>
        <taxon>Spermatophyta</taxon>
        <taxon>Magnoliopsida</taxon>
        <taxon>eudicotyledons</taxon>
        <taxon>Gunneridae</taxon>
        <taxon>Pentapetalae</taxon>
        <taxon>rosids</taxon>
        <taxon>fabids</taxon>
        <taxon>Fabales</taxon>
        <taxon>Fabaceae</taxon>
        <taxon>Papilionoideae</taxon>
        <taxon>50 kb inversion clade</taxon>
        <taxon>NPAAA clade</taxon>
        <taxon>Hologalegina</taxon>
        <taxon>IRL clade</taxon>
        <taxon>Trifolieae</taxon>
        <taxon>Trifolium</taxon>
    </lineage>
</organism>
<feature type="domain" description="Reverse transcriptase zinc-binding" evidence="2">
    <location>
        <begin position="167"/>
        <end position="253"/>
    </location>
</feature>
<keyword evidence="1" id="KW-1133">Transmembrane helix</keyword>
<proteinExistence type="predicted"/>
<dbReference type="Proteomes" id="UP000242715">
    <property type="component" value="Unassembled WGS sequence"/>
</dbReference>
<dbReference type="PANTHER" id="PTHR36617">
    <property type="entry name" value="PROTEIN, PUTATIVE-RELATED"/>
    <property type="match status" value="1"/>
</dbReference>
<dbReference type="OrthoDB" id="1436790at2759"/>
<gene>
    <name evidence="3" type="ORF">TSUD_297200</name>
</gene>
<sequence>MKTSWINWKTICLRKEYGGLWVRQLREFNLALLGKSCWRMLVDREGLWFRVLAARYGMERGSLRAGGRRRSSWWREIASIRDGGGGIGEGGLGSTCRKRWEMGHILFSRLILGWMGFFCASGLAPVRLGRDQIGFGDGDVCTRVGSGRRGAGFSDRWLWQPDSGIGYSVRGAYQLLTSQDSVTLDAEKDLIWHGQIPLKVFVVAWRLLGDILPTKANLVARGILSWEAHHCVSGCGAVESTQHLFLSYSTLGSHWSLVSSWIGSSFVEAQTLSYHFVQFTSSAGGSRVRRSFM</sequence>
<evidence type="ECO:0000256" key="1">
    <source>
        <dbReference type="SAM" id="Phobius"/>
    </source>
</evidence>